<proteinExistence type="predicted"/>
<dbReference type="InterPro" id="IPR013087">
    <property type="entry name" value="Znf_C2H2_type"/>
</dbReference>
<feature type="compositionally biased region" description="Polar residues" evidence="1">
    <location>
        <begin position="374"/>
        <end position="388"/>
    </location>
</feature>
<reference evidence="3" key="1">
    <citation type="submission" date="2021-10" db="EMBL/GenBank/DDBJ databases">
        <title>Tropical sea cucumber genome reveals ecological adaptation and Cuvierian tubules defense mechanism.</title>
        <authorList>
            <person name="Chen T."/>
        </authorList>
    </citation>
    <scope>NUCLEOTIDE SEQUENCE</scope>
    <source>
        <strain evidence="3">Nanhai2018</strain>
        <tissue evidence="3">Muscle</tissue>
    </source>
</reference>
<evidence type="ECO:0000313" key="4">
    <source>
        <dbReference type="Proteomes" id="UP001152320"/>
    </source>
</evidence>
<accession>A0A9Q1BAE2</accession>
<dbReference type="SMART" id="SM00355">
    <property type="entry name" value="ZnF_C2H2"/>
    <property type="match status" value="2"/>
</dbReference>
<gene>
    <name evidence="3" type="ORF">HOLleu_44543</name>
</gene>
<dbReference type="PANTHER" id="PTHR31025">
    <property type="entry name" value="SI:CH211-196P9.1-RELATED"/>
    <property type="match status" value="1"/>
</dbReference>
<dbReference type="OrthoDB" id="6512834at2759"/>
<dbReference type="Gene3D" id="3.30.160.60">
    <property type="entry name" value="Classic Zinc Finger"/>
    <property type="match status" value="1"/>
</dbReference>
<dbReference type="EMBL" id="JAIZAY010000979">
    <property type="protein sequence ID" value="KAJ8017809.1"/>
    <property type="molecule type" value="Genomic_DNA"/>
</dbReference>
<dbReference type="Proteomes" id="UP001152320">
    <property type="component" value="Unassembled WGS sequence"/>
</dbReference>
<keyword evidence="4" id="KW-1185">Reference proteome</keyword>
<dbReference type="PROSITE" id="PS00028">
    <property type="entry name" value="ZINC_FINGER_C2H2_1"/>
    <property type="match status" value="1"/>
</dbReference>
<feature type="region of interest" description="Disordered" evidence="1">
    <location>
        <begin position="374"/>
        <end position="402"/>
    </location>
</feature>
<organism evidence="3 4">
    <name type="scientific">Holothuria leucospilota</name>
    <name type="common">Black long sea cucumber</name>
    <name type="synonym">Mertensiothuria leucospilota</name>
    <dbReference type="NCBI Taxonomy" id="206669"/>
    <lineage>
        <taxon>Eukaryota</taxon>
        <taxon>Metazoa</taxon>
        <taxon>Echinodermata</taxon>
        <taxon>Eleutherozoa</taxon>
        <taxon>Echinozoa</taxon>
        <taxon>Holothuroidea</taxon>
        <taxon>Aspidochirotacea</taxon>
        <taxon>Aspidochirotida</taxon>
        <taxon>Holothuriidae</taxon>
        <taxon>Holothuria</taxon>
    </lineage>
</organism>
<dbReference type="AlphaFoldDB" id="A0A9Q1BAE2"/>
<evidence type="ECO:0000259" key="2">
    <source>
        <dbReference type="PROSITE" id="PS00028"/>
    </source>
</evidence>
<feature type="region of interest" description="Disordered" evidence="1">
    <location>
        <begin position="451"/>
        <end position="475"/>
    </location>
</feature>
<evidence type="ECO:0000256" key="1">
    <source>
        <dbReference type="SAM" id="MobiDB-lite"/>
    </source>
</evidence>
<dbReference type="PANTHER" id="PTHR31025:SF9">
    <property type="entry name" value="SI:DKEY-286J15.1"/>
    <property type="match status" value="1"/>
</dbReference>
<name>A0A9Q1BAE2_HOLLE</name>
<feature type="compositionally biased region" description="Polar residues" evidence="1">
    <location>
        <begin position="464"/>
        <end position="473"/>
    </location>
</feature>
<feature type="domain" description="C2H2-type" evidence="2">
    <location>
        <begin position="36"/>
        <end position="59"/>
    </location>
</feature>
<protein>
    <submittedName>
        <fullName evidence="3">Sterile alpha motif domain-containing protein 3</fullName>
    </submittedName>
</protein>
<evidence type="ECO:0000313" key="3">
    <source>
        <dbReference type="EMBL" id="KAJ8017809.1"/>
    </source>
</evidence>
<comment type="caution">
    <text evidence="3">The sequence shown here is derived from an EMBL/GenBank/DDBJ whole genome shotgun (WGS) entry which is preliminary data.</text>
</comment>
<sequence length="740" mass="84043">MPNFPCSQCVFATQSFLKLLQHYRYLHKGPDSKITCSVEGCHHIFSSARSFQRHIRSKHSEFWNEHGAHRQRNNDLNLWDDDNDGAENGILDNDDGEFIEIARVDPDPERLVVSFLIGLREKYKISNEACSFVAREVGEILNLSSSQLCKRVKNSLQDVNVDPLDLDIDEAFTHCAFEKAFQYYSDARHVNAFCEQNFSFVEPVEYILGRGANGKEKTMQYVSILGTLKALLMQSDVFSEVVNGHSSENEHVFDYCDSALCKENALLSEYQNLQIQLYNDDLHCKSTWKQADEATLVSIFRYLFMFGNSKKKVELEVEGSGASEAQLRDRATKLFSLEDFIMQQWDKAFEEWVDIEEGEDGIETNTKIQIIANASNNSEDQREASSTPDAVGDNSGDGYPKTGQYDRIIDLLLEKYPKLVSQRDMSYASVKTLWKYRLQYKFSNARKREDRSIPVVKARKRKATPSTLSQPTSKHAAPQWGMVNYLPQIPESEDDASIKIHKEWMQQEWGKKKSNYARVADSMTATLSDRRRLVVTEGASLAQVKEQYPWLFDDGELLVEFQRIDGSSSMEQLLTDGVEKYGDAIISCSKALTKKGNLVEKLLTAASLQKEESARKELTKEAAVLAIPGLLHEKVENLMVSGDDADNTELKVFIKTARDDGGKETYDVIVDGLSIASSSTLKLAVANYLAAYYCFNLAYPKCLRKTLQFFQKVVLNIQDNLPIDKTLVKVLDKLNKFQMQ</sequence>